<evidence type="ECO:0000256" key="1">
    <source>
        <dbReference type="SAM" id="MobiDB-lite"/>
    </source>
</evidence>
<evidence type="ECO:0000313" key="2">
    <source>
        <dbReference type="EMBL" id="WVZ56260.1"/>
    </source>
</evidence>
<accession>A0AAQ3PT80</accession>
<evidence type="ECO:0000313" key="3">
    <source>
        <dbReference type="Proteomes" id="UP001341281"/>
    </source>
</evidence>
<feature type="region of interest" description="Disordered" evidence="1">
    <location>
        <begin position="157"/>
        <end position="178"/>
    </location>
</feature>
<feature type="compositionally biased region" description="Polar residues" evidence="1">
    <location>
        <begin position="110"/>
        <end position="119"/>
    </location>
</feature>
<dbReference type="AlphaFoldDB" id="A0AAQ3PT80"/>
<feature type="non-terminal residue" evidence="2">
    <location>
        <position position="178"/>
    </location>
</feature>
<gene>
    <name evidence="2" type="ORF">U9M48_006817</name>
</gene>
<organism evidence="2 3">
    <name type="scientific">Paspalum notatum var. saurae</name>
    <dbReference type="NCBI Taxonomy" id="547442"/>
    <lineage>
        <taxon>Eukaryota</taxon>
        <taxon>Viridiplantae</taxon>
        <taxon>Streptophyta</taxon>
        <taxon>Embryophyta</taxon>
        <taxon>Tracheophyta</taxon>
        <taxon>Spermatophyta</taxon>
        <taxon>Magnoliopsida</taxon>
        <taxon>Liliopsida</taxon>
        <taxon>Poales</taxon>
        <taxon>Poaceae</taxon>
        <taxon>PACMAD clade</taxon>
        <taxon>Panicoideae</taxon>
        <taxon>Andropogonodae</taxon>
        <taxon>Paspaleae</taxon>
        <taxon>Paspalinae</taxon>
        <taxon>Paspalum</taxon>
    </lineage>
</organism>
<dbReference type="Proteomes" id="UP001341281">
    <property type="component" value="Chromosome 02"/>
</dbReference>
<name>A0AAQ3PT80_PASNO</name>
<reference evidence="2 3" key="1">
    <citation type="submission" date="2024-02" db="EMBL/GenBank/DDBJ databases">
        <title>High-quality chromosome-scale genome assembly of Pensacola bahiagrass (Paspalum notatum Flugge var. saurae).</title>
        <authorList>
            <person name="Vega J.M."/>
            <person name="Podio M."/>
            <person name="Orjuela J."/>
            <person name="Siena L.A."/>
            <person name="Pessino S.C."/>
            <person name="Combes M.C."/>
            <person name="Mariac C."/>
            <person name="Albertini E."/>
            <person name="Pupilli F."/>
            <person name="Ortiz J.P.A."/>
            <person name="Leblanc O."/>
        </authorList>
    </citation>
    <scope>NUCLEOTIDE SEQUENCE [LARGE SCALE GENOMIC DNA]</scope>
    <source>
        <strain evidence="2">R1</strain>
        <tissue evidence="2">Leaf</tissue>
    </source>
</reference>
<feature type="region of interest" description="Disordered" evidence="1">
    <location>
        <begin position="20"/>
        <end position="40"/>
    </location>
</feature>
<protein>
    <submittedName>
        <fullName evidence="2">Uncharacterized protein</fullName>
    </submittedName>
</protein>
<keyword evidence="3" id="KW-1185">Reference proteome</keyword>
<sequence length="178" mass="19383">MGESFVTIALMINKALPAQDPTHASIPRRQPRRDMGPVASVPADTRRRFSASRHTTSTIPSPSVLPAYGYREVVPCGFRPSVALSNIEWLHYKELAKMRLPTRSFREETSSYTVQSSPRGRTLGSKDFSKDCTGGSGSRGYVAPRFGAEPRAGHIVGFDIGRGRDTMAAGTDGHSESE</sequence>
<feature type="region of interest" description="Disordered" evidence="1">
    <location>
        <begin position="106"/>
        <end position="136"/>
    </location>
</feature>
<dbReference type="EMBL" id="CP144746">
    <property type="protein sequence ID" value="WVZ56260.1"/>
    <property type="molecule type" value="Genomic_DNA"/>
</dbReference>
<proteinExistence type="predicted"/>